<evidence type="ECO:0000256" key="3">
    <source>
        <dbReference type="ARBA" id="ARBA00022729"/>
    </source>
</evidence>
<comment type="subcellular location">
    <subcellularLocation>
        <location evidence="1">Membrane</location>
    </subcellularLocation>
</comment>
<evidence type="ECO:0000256" key="4">
    <source>
        <dbReference type="ARBA" id="ARBA00022737"/>
    </source>
</evidence>
<dbReference type="FunFam" id="3.80.10.10:FF:000400">
    <property type="entry name" value="Nuclear pore complex protein NUP107"/>
    <property type="match status" value="1"/>
</dbReference>
<dbReference type="InterPro" id="IPR013210">
    <property type="entry name" value="LRR_N_plant-typ"/>
</dbReference>
<feature type="domain" description="Leucine-rich repeat-containing N-terminal plant-type" evidence="7">
    <location>
        <begin position="33"/>
        <end position="72"/>
    </location>
</feature>
<sequence length="231" mass="25524">MASFMIPFKALFFLIVVLRQPPFVFASSSSVAANETETLLKWKASLDNNTQTLLSSLWVGGNHCNWVGITCDMDGTITDLSLPDHMLNLKGALHSLNFFFFPNLVWLNLRNNSLYGSIPSQIGNLSKLTHLDLSYNTFSGNIPSEISLLRSLELISLSNNEINGSIPQEIGRLSSVSVDTDFVREVEKSLWENFEIFQPLMTGDPGGGRRGGPAIRRWPVGALPVELPLSL</sequence>
<evidence type="ECO:0000256" key="2">
    <source>
        <dbReference type="ARBA" id="ARBA00022614"/>
    </source>
</evidence>
<dbReference type="PANTHER" id="PTHR48060:SF24">
    <property type="entry name" value="NON-SPECIFIC SERINE_THREONINE PROTEIN KINASE"/>
    <property type="match status" value="1"/>
</dbReference>
<dbReference type="GO" id="GO:0016020">
    <property type="term" value="C:membrane"/>
    <property type="evidence" value="ECO:0007669"/>
    <property type="project" value="UniProtKB-SubCell"/>
</dbReference>
<dbReference type="SUPFAM" id="SSF52058">
    <property type="entry name" value="L domain-like"/>
    <property type="match status" value="1"/>
</dbReference>
<gene>
    <name evidence="9" type="primary">LOC111301121</name>
</gene>
<keyword evidence="8" id="KW-1185">Reference proteome</keyword>
<keyword evidence="2" id="KW-0433">Leucine-rich repeat</keyword>
<dbReference type="InterPro" id="IPR032675">
    <property type="entry name" value="LRR_dom_sf"/>
</dbReference>
<evidence type="ECO:0000313" key="9">
    <source>
        <dbReference type="RefSeq" id="XP_022752329.1"/>
    </source>
</evidence>
<proteinExistence type="predicted"/>
<dbReference type="InterPro" id="IPR053211">
    <property type="entry name" value="DNA_repair-toleration"/>
</dbReference>
<feature type="signal peptide" evidence="6">
    <location>
        <begin position="1"/>
        <end position="26"/>
    </location>
</feature>
<reference evidence="9" key="1">
    <citation type="submission" date="2025-08" db="UniProtKB">
        <authorList>
            <consortium name="RefSeq"/>
        </authorList>
    </citation>
    <scope>IDENTIFICATION</scope>
    <source>
        <tissue evidence="9">Fruit stalk</tissue>
    </source>
</reference>
<dbReference type="GeneID" id="111301121"/>
<evidence type="ECO:0000313" key="8">
    <source>
        <dbReference type="Proteomes" id="UP000515121"/>
    </source>
</evidence>
<accession>A0A6P5ZHW5</accession>
<dbReference type="Pfam" id="PF08263">
    <property type="entry name" value="LRRNT_2"/>
    <property type="match status" value="1"/>
</dbReference>
<protein>
    <submittedName>
        <fullName evidence="9">Probable leucine-rich repeat receptor-like protein kinase At2g33170</fullName>
    </submittedName>
</protein>
<dbReference type="Gene3D" id="3.80.10.10">
    <property type="entry name" value="Ribonuclease Inhibitor"/>
    <property type="match status" value="1"/>
</dbReference>
<dbReference type="Proteomes" id="UP000515121">
    <property type="component" value="Unplaced"/>
</dbReference>
<evidence type="ECO:0000259" key="7">
    <source>
        <dbReference type="Pfam" id="PF08263"/>
    </source>
</evidence>
<name>A0A6P5ZHW5_DURZI</name>
<evidence type="ECO:0000256" key="1">
    <source>
        <dbReference type="ARBA" id="ARBA00004370"/>
    </source>
</evidence>
<dbReference type="Pfam" id="PF13855">
    <property type="entry name" value="LRR_8"/>
    <property type="match status" value="1"/>
</dbReference>
<organism evidence="8 9">
    <name type="scientific">Durio zibethinus</name>
    <name type="common">Durian</name>
    <dbReference type="NCBI Taxonomy" id="66656"/>
    <lineage>
        <taxon>Eukaryota</taxon>
        <taxon>Viridiplantae</taxon>
        <taxon>Streptophyta</taxon>
        <taxon>Embryophyta</taxon>
        <taxon>Tracheophyta</taxon>
        <taxon>Spermatophyta</taxon>
        <taxon>Magnoliopsida</taxon>
        <taxon>eudicotyledons</taxon>
        <taxon>Gunneridae</taxon>
        <taxon>Pentapetalae</taxon>
        <taxon>rosids</taxon>
        <taxon>malvids</taxon>
        <taxon>Malvales</taxon>
        <taxon>Malvaceae</taxon>
        <taxon>Helicteroideae</taxon>
        <taxon>Durio</taxon>
    </lineage>
</organism>
<dbReference type="PROSITE" id="PS51450">
    <property type="entry name" value="LRR"/>
    <property type="match status" value="1"/>
</dbReference>
<keyword evidence="5" id="KW-0472">Membrane</keyword>
<evidence type="ECO:0000256" key="5">
    <source>
        <dbReference type="ARBA" id="ARBA00023136"/>
    </source>
</evidence>
<dbReference type="RefSeq" id="XP_022752329.1">
    <property type="nucleotide sequence ID" value="XM_022896594.1"/>
</dbReference>
<dbReference type="InterPro" id="IPR001611">
    <property type="entry name" value="Leu-rich_rpt"/>
</dbReference>
<dbReference type="OrthoDB" id="1935138at2759"/>
<keyword evidence="3 6" id="KW-0732">Signal</keyword>
<dbReference type="PANTHER" id="PTHR48060">
    <property type="entry name" value="DNA DAMAGE-REPAIR/TOLERATION PROTEIN DRT100"/>
    <property type="match status" value="1"/>
</dbReference>
<evidence type="ECO:0000256" key="6">
    <source>
        <dbReference type="SAM" id="SignalP"/>
    </source>
</evidence>
<feature type="chain" id="PRO_5027981964" evidence="6">
    <location>
        <begin position="27"/>
        <end position="231"/>
    </location>
</feature>
<keyword evidence="4" id="KW-0677">Repeat</keyword>
<dbReference type="AlphaFoldDB" id="A0A6P5ZHW5"/>
<dbReference type="KEGG" id="dzi:111301121"/>